<evidence type="ECO:0000256" key="1">
    <source>
        <dbReference type="ARBA" id="ARBA00007228"/>
    </source>
</evidence>
<comment type="similarity">
    <text evidence="1">Belongs to the class IV-like SAM-binding methyltransferase superfamily. RNA methyltransferase TrmH family.</text>
</comment>
<dbReference type="PANTHER" id="PTHR43191">
    <property type="entry name" value="RRNA METHYLTRANSFERASE 3"/>
    <property type="match status" value="1"/>
</dbReference>
<dbReference type="Pfam" id="PF00588">
    <property type="entry name" value="SpoU_methylase"/>
    <property type="match status" value="1"/>
</dbReference>
<sequence>MSQEHHGTRRVGQVKEVTSLANPIIKDIKALANKKDRDETKSFMAEGLKLVIDALELGFEIKTLVYAKNVKDKPQVVQVATKTVARGGLVLEVSEKVLSSITRRDNPQMVVGIFTQRWTNLRDIKPKTGETYIALDRVRDPGNLGTIIRTADAAGASGVILVGESTDPFSMETVRATMGSVFAVPLVKTSVADFLGWKKTAGVQIVATHLAGAVDYRTIDYKKKPVVLLMGNEQSGLPEELAREADALARIPQTGRADSLNLAIATGIMLFEARRHLLTLDERG</sequence>
<dbReference type="GO" id="GO:0006396">
    <property type="term" value="P:RNA processing"/>
    <property type="evidence" value="ECO:0007669"/>
    <property type="project" value="InterPro"/>
</dbReference>
<gene>
    <name evidence="5" type="ORF">GR138_06370</name>
</gene>
<dbReference type="SUPFAM" id="SSF55315">
    <property type="entry name" value="L30e-like"/>
    <property type="match status" value="1"/>
</dbReference>
<accession>A0A6N8S6U3</accession>
<reference evidence="5 6" key="1">
    <citation type="submission" date="2019-12" db="EMBL/GenBank/DDBJ databases">
        <title>Shinella kummerowiae sp. nov., a symbiotic bacterium isolated from root nodules of the herbal legume Kummerowia stipulacea.</title>
        <authorList>
            <person name="Gao J."/>
        </authorList>
    </citation>
    <scope>NUCLEOTIDE SEQUENCE [LARGE SCALE GENOMIC DNA]</scope>
    <source>
        <strain evidence="5 6">CCBAU 25048</strain>
    </source>
</reference>
<keyword evidence="3 5" id="KW-0808">Transferase</keyword>
<dbReference type="InterPro" id="IPR051259">
    <property type="entry name" value="rRNA_Methyltransferase"/>
</dbReference>
<dbReference type="GO" id="GO:0005737">
    <property type="term" value="C:cytoplasm"/>
    <property type="evidence" value="ECO:0007669"/>
    <property type="project" value="UniProtKB-ARBA"/>
</dbReference>
<dbReference type="InterPro" id="IPR029026">
    <property type="entry name" value="tRNA_m1G_MTases_N"/>
</dbReference>
<keyword evidence="6" id="KW-1185">Reference proteome</keyword>
<dbReference type="AlphaFoldDB" id="A0A6N8S6U3"/>
<dbReference type="EMBL" id="WUMK01000002">
    <property type="protein sequence ID" value="MXN44805.1"/>
    <property type="molecule type" value="Genomic_DNA"/>
</dbReference>
<comment type="caution">
    <text evidence="5">The sequence shown here is derived from an EMBL/GenBank/DDBJ whole genome shotgun (WGS) entry which is preliminary data.</text>
</comment>
<proteinExistence type="inferred from homology"/>
<evidence type="ECO:0000256" key="2">
    <source>
        <dbReference type="ARBA" id="ARBA00022603"/>
    </source>
</evidence>
<dbReference type="GO" id="GO:0032259">
    <property type="term" value="P:methylation"/>
    <property type="evidence" value="ECO:0007669"/>
    <property type="project" value="UniProtKB-KW"/>
</dbReference>
<dbReference type="Gene3D" id="3.30.1330.30">
    <property type="match status" value="1"/>
</dbReference>
<dbReference type="GO" id="GO:0003723">
    <property type="term" value="F:RNA binding"/>
    <property type="evidence" value="ECO:0007669"/>
    <property type="project" value="InterPro"/>
</dbReference>
<evidence type="ECO:0000256" key="3">
    <source>
        <dbReference type="ARBA" id="ARBA00022679"/>
    </source>
</evidence>
<organism evidence="5 6">
    <name type="scientific">Shinella kummerowiae</name>
    <dbReference type="NCBI Taxonomy" id="417745"/>
    <lineage>
        <taxon>Bacteria</taxon>
        <taxon>Pseudomonadati</taxon>
        <taxon>Pseudomonadota</taxon>
        <taxon>Alphaproteobacteria</taxon>
        <taxon>Hyphomicrobiales</taxon>
        <taxon>Rhizobiaceae</taxon>
        <taxon>Shinella</taxon>
    </lineage>
</organism>
<dbReference type="Gene3D" id="3.40.1280.10">
    <property type="match status" value="1"/>
</dbReference>
<evidence type="ECO:0000313" key="5">
    <source>
        <dbReference type="EMBL" id="MXN44805.1"/>
    </source>
</evidence>
<dbReference type="RefSeq" id="WP_160857772.1">
    <property type="nucleotide sequence ID" value="NZ_WUMK01000002.1"/>
</dbReference>
<keyword evidence="2 5" id="KW-0489">Methyltransferase</keyword>
<dbReference type="SMART" id="SM00967">
    <property type="entry name" value="SpoU_sub_bind"/>
    <property type="match status" value="1"/>
</dbReference>
<dbReference type="InterPro" id="IPR001537">
    <property type="entry name" value="SpoU_MeTrfase"/>
</dbReference>
<evidence type="ECO:0000259" key="4">
    <source>
        <dbReference type="SMART" id="SM00967"/>
    </source>
</evidence>
<dbReference type="Pfam" id="PF22435">
    <property type="entry name" value="MRM3-like_sub_bind"/>
    <property type="match status" value="1"/>
</dbReference>
<dbReference type="Proteomes" id="UP000435802">
    <property type="component" value="Unassembled WGS sequence"/>
</dbReference>
<protein>
    <submittedName>
        <fullName evidence="5">RNA methyltransferase</fullName>
    </submittedName>
</protein>
<evidence type="ECO:0000313" key="6">
    <source>
        <dbReference type="Proteomes" id="UP000435802"/>
    </source>
</evidence>
<dbReference type="CDD" id="cd18095">
    <property type="entry name" value="SpoU-like_rRNA-MTase"/>
    <property type="match status" value="1"/>
</dbReference>
<dbReference type="OrthoDB" id="9794400at2"/>
<name>A0A6N8S6U3_9HYPH</name>
<dbReference type="InterPro" id="IPR053888">
    <property type="entry name" value="MRM3-like_sub_bind"/>
</dbReference>
<dbReference type="GO" id="GO:0008173">
    <property type="term" value="F:RNA methyltransferase activity"/>
    <property type="evidence" value="ECO:0007669"/>
    <property type="project" value="InterPro"/>
</dbReference>
<dbReference type="PANTHER" id="PTHR43191:SF2">
    <property type="entry name" value="RRNA METHYLTRANSFERASE 3, MITOCHONDRIAL"/>
    <property type="match status" value="1"/>
</dbReference>
<feature type="domain" description="RNA 2-O ribose methyltransferase substrate binding" evidence="4">
    <location>
        <begin position="44"/>
        <end position="120"/>
    </location>
</feature>
<dbReference type="InterPro" id="IPR029064">
    <property type="entry name" value="Ribosomal_eL30-like_sf"/>
</dbReference>
<dbReference type="InterPro" id="IPR029028">
    <property type="entry name" value="Alpha/beta_knot_MTases"/>
</dbReference>
<dbReference type="SUPFAM" id="SSF75217">
    <property type="entry name" value="alpha/beta knot"/>
    <property type="match status" value="1"/>
</dbReference>
<dbReference type="InterPro" id="IPR013123">
    <property type="entry name" value="SpoU_subst-bd"/>
</dbReference>